<protein>
    <submittedName>
        <fullName evidence="3">DUF2062 domain-containing protein</fullName>
    </submittedName>
</protein>
<accession>A0ABU0YNC2</accession>
<keyword evidence="1" id="KW-0472">Membrane</keyword>
<evidence type="ECO:0000259" key="2">
    <source>
        <dbReference type="Pfam" id="PF09835"/>
    </source>
</evidence>
<dbReference type="Pfam" id="PF09835">
    <property type="entry name" value="DUF2062"/>
    <property type="match status" value="1"/>
</dbReference>
<proteinExistence type="predicted"/>
<dbReference type="InterPro" id="IPR018639">
    <property type="entry name" value="DUF2062"/>
</dbReference>
<reference evidence="4" key="1">
    <citation type="submission" date="2023-08" db="EMBL/GenBank/DDBJ databases">
        <title>Rhodospirillaceae gen. nov., a novel taxon isolated from the Yangtze River Yuezi River estuary sludge.</title>
        <authorList>
            <person name="Ruan L."/>
        </authorList>
    </citation>
    <scope>NUCLEOTIDE SEQUENCE [LARGE SCALE GENOMIC DNA]</scope>
    <source>
        <strain evidence="4">R-7</strain>
    </source>
</reference>
<dbReference type="Proteomes" id="UP001230156">
    <property type="component" value="Unassembled WGS sequence"/>
</dbReference>
<evidence type="ECO:0000313" key="3">
    <source>
        <dbReference type="EMBL" id="MDQ7249213.1"/>
    </source>
</evidence>
<keyword evidence="1" id="KW-1133">Transmembrane helix</keyword>
<organism evidence="3 4">
    <name type="scientific">Dongia sedimenti</name>
    <dbReference type="NCBI Taxonomy" id="3064282"/>
    <lineage>
        <taxon>Bacteria</taxon>
        <taxon>Pseudomonadati</taxon>
        <taxon>Pseudomonadota</taxon>
        <taxon>Alphaproteobacteria</taxon>
        <taxon>Rhodospirillales</taxon>
        <taxon>Dongiaceae</taxon>
        <taxon>Dongia</taxon>
    </lineage>
</organism>
<comment type="caution">
    <text evidence="3">The sequence shown here is derived from an EMBL/GenBank/DDBJ whole genome shotgun (WGS) entry which is preliminary data.</text>
</comment>
<dbReference type="RefSeq" id="WP_379956955.1">
    <property type="nucleotide sequence ID" value="NZ_JAUYVI010000005.1"/>
</dbReference>
<evidence type="ECO:0000313" key="4">
    <source>
        <dbReference type="Proteomes" id="UP001230156"/>
    </source>
</evidence>
<sequence length="190" mass="21831">MGQRRRYFHRIWRLIKLRLLVPLMRSPHPPEYTAWGTAVGLAWAFTPTPGIQMGLVLLTWLAARHVFNWHFSLVLGAAWTWASNIFTGPPMLYLSYATGQVLLGRWDNITGYAGFTRLWQSAFAADLPLQQQVMTALKMAIKDWGLALWIGCIPWCVLLGVLGYYWSLRFITAYRHARARRLARRLGVDA</sequence>
<feature type="transmembrane region" description="Helical" evidence="1">
    <location>
        <begin position="144"/>
        <end position="166"/>
    </location>
</feature>
<keyword evidence="1" id="KW-0812">Transmembrane</keyword>
<keyword evidence="4" id="KW-1185">Reference proteome</keyword>
<dbReference type="EMBL" id="JAUYVI010000005">
    <property type="protein sequence ID" value="MDQ7249213.1"/>
    <property type="molecule type" value="Genomic_DNA"/>
</dbReference>
<evidence type="ECO:0000256" key="1">
    <source>
        <dbReference type="SAM" id="Phobius"/>
    </source>
</evidence>
<gene>
    <name evidence="3" type="ORF">Q8A70_16110</name>
</gene>
<feature type="domain" description="DUF2062" evidence="2">
    <location>
        <begin position="20"/>
        <end position="179"/>
    </location>
</feature>
<name>A0ABU0YNC2_9PROT</name>